<dbReference type="PANTHER" id="PTHR21625:SF1">
    <property type="entry name" value="DYNEIN REGULATORY COMPLEX PROTEIN 1"/>
    <property type="match status" value="1"/>
</dbReference>
<evidence type="ECO:0000256" key="2">
    <source>
        <dbReference type="ARBA" id="ARBA00023054"/>
    </source>
</evidence>
<organism evidence="7 8">
    <name type="scientific">Frankliniella fusca</name>
    <dbReference type="NCBI Taxonomy" id="407009"/>
    <lineage>
        <taxon>Eukaryota</taxon>
        <taxon>Metazoa</taxon>
        <taxon>Ecdysozoa</taxon>
        <taxon>Arthropoda</taxon>
        <taxon>Hexapoda</taxon>
        <taxon>Insecta</taxon>
        <taxon>Pterygota</taxon>
        <taxon>Neoptera</taxon>
        <taxon>Paraneoptera</taxon>
        <taxon>Thysanoptera</taxon>
        <taxon>Terebrantia</taxon>
        <taxon>Thripoidea</taxon>
        <taxon>Thripidae</taxon>
        <taxon>Frankliniella</taxon>
    </lineage>
</organism>
<gene>
    <name evidence="7" type="ORF">KUF71_016261</name>
</gene>
<name>A0AAE1HW91_9NEOP</name>
<feature type="compositionally biased region" description="Polar residues" evidence="4">
    <location>
        <begin position="585"/>
        <end position="595"/>
    </location>
</feature>
<evidence type="ECO:0000259" key="6">
    <source>
        <dbReference type="Pfam" id="PF14775"/>
    </source>
</evidence>
<evidence type="ECO:0000313" key="7">
    <source>
        <dbReference type="EMBL" id="KAK3927976.1"/>
    </source>
</evidence>
<dbReference type="GO" id="GO:0003352">
    <property type="term" value="P:regulation of cilium movement"/>
    <property type="evidence" value="ECO:0007669"/>
    <property type="project" value="TreeGrafter"/>
</dbReference>
<dbReference type="PANTHER" id="PTHR21625">
    <property type="entry name" value="NYD-SP28 PROTEIN"/>
    <property type="match status" value="1"/>
</dbReference>
<dbReference type="EMBL" id="JAHWGI010001303">
    <property type="protein sequence ID" value="KAK3927976.1"/>
    <property type="molecule type" value="Genomic_DNA"/>
</dbReference>
<dbReference type="GO" id="GO:0005858">
    <property type="term" value="C:axonemal dynein complex"/>
    <property type="evidence" value="ECO:0007669"/>
    <property type="project" value="InterPro"/>
</dbReference>
<dbReference type="Proteomes" id="UP001219518">
    <property type="component" value="Unassembled WGS sequence"/>
</dbReference>
<comment type="similarity">
    <text evidence="1">Belongs to the DRC1 family.</text>
</comment>
<feature type="region of interest" description="Disordered" evidence="4">
    <location>
        <begin position="91"/>
        <end position="114"/>
    </location>
</feature>
<feature type="domain" description="Dynein regulatory complex protein 1/2 N-terminal" evidence="5">
    <location>
        <begin position="87"/>
        <end position="188"/>
    </location>
</feature>
<evidence type="ECO:0000259" key="5">
    <source>
        <dbReference type="Pfam" id="PF14772"/>
    </source>
</evidence>
<feature type="region of interest" description="Disordered" evidence="4">
    <location>
        <begin position="447"/>
        <end position="477"/>
    </location>
</feature>
<feature type="coiled-coil region" evidence="3">
    <location>
        <begin position="322"/>
        <end position="349"/>
    </location>
</feature>
<feature type="coiled-coil region" evidence="3">
    <location>
        <begin position="739"/>
        <end position="770"/>
    </location>
</feature>
<feature type="compositionally biased region" description="Basic and acidic residues" evidence="4">
    <location>
        <begin position="91"/>
        <end position="103"/>
    </location>
</feature>
<evidence type="ECO:0000256" key="4">
    <source>
        <dbReference type="SAM" id="MobiDB-lite"/>
    </source>
</evidence>
<feature type="domain" description="Dynein regulatory complex protein 1 C-terminal" evidence="6">
    <location>
        <begin position="710"/>
        <end position="768"/>
    </location>
</feature>
<reference evidence="7" key="1">
    <citation type="submission" date="2021-07" db="EMBL/GenBank/DDBJ databases">
        <authorList>
            <person name="Catto M.A."/>
            <person name="Jacobson A."/>
            <person name="Kennedy G."/>
            <person name="Labadie P."/>
            <person name="Hunt B.G."/>
            <person name="Srinivasan R."/>
        </authorList>
    </citation>
    <scope>NUCLEOTIDE SEQUENCE</scope>
    <source>
        <strain evidence="7">PL_HMW_Pooled</strain>
        <tissue evidence="7">Head</tissue>
    </source>
</reference>
<keyword evidence="2 3" id="KW-0175">Coiled coil</keyword>
<dbReference type="GO" id="GO:0070286">
    <property type="term" value="P:axonemal dynein complex assembly"/>
    <property type="evidence" value="ECO:0007669"/>
    <property type="project" value="InterPro"/>
</dbReference>
<evidence type="ECO:0000256" key="1">
    <source>
        <dbReference type="ARBA" id="ARBA00009688"/>
    </source>
</evidence>
<sequence length="789" mass="91909">MEDNESASLTASLEPQVTSSDPEVRKLARQLRISKRNEATRRATNDGDHQADVVCEYTDLEKQVESSAEELERLLLEGKELVTNVRVASDTREVNRRQEESENRKKRLQRLEEEETATKAMFEEVNEKWEMMAKHNDPMDLKADIDAQKERCNELLAQKNAVIQDLMSELEAADLRFVKDQQRQLEEVSLLVQRIENQVKIMKEAYRRELGLIEEAISNERKDLLESCNKHWEALYKQRDKEEVNNLKLRFQEQEEQDEEVRRVRMEHQEKYRQTKIKLDSDIQIMHHELEQVKAMCLLNAEKLDYNYQVLQKREDENLMMRAQQKRRINKLQDIANGLRKKMRESEAAAEIETARLHEEISRLHQNIGDIEKKANHFANINDRRYNQVWNLRQETANELLKKIMTIDRVIHEQQLGLEWTLPENVLLDKMDLPSYQAAMKIIHQSSESKEKKFKDTTADAVGSSSEKCESSESKISDEKELEDSKVFLQELARRRILKLVLQRIADSTGFLLEERLRSLLAPYSESQQTIIRLDNVFNALGLRHETDIDLLRDFFLPFATCTVCTKPMPEEKVNTDISRDRQTADPSANVQQAEPSEMPHLSETQETIGSENATISSVFTDPSLKKIMDITSSKTAGSSATVLHGPPEKTCCDLHPLEIDPVYVLQALRNFISNFQQNKLGDLKSIAFLLSQKRNTVSRLLSMEDVDRFWGRYRKAFPKQRERLWEGFLIALNKYHGILSERNKLNNEARALARQNEELRRLLNSYMKSKSGVRQETTLPPLFNKKNC</sequence>
<feature type="compositionally biased region" description="Polar residues" evidence="4">
    <location>
        <begin position="1"/>
        <end position="21"/>
    </location>
</feature>
<dbReference type="GO" id="GO:0060285">
    <property type="term" value="P:cilium-dependent cell motility"/>
    <property type="evidence" value="ECO:0007669"/>
    <property type="project" value="TreeGrafter"/>
</dbReference>
<feature type="region of interest" description="Disordered" evidence="4">
    <location>
        <begin position="573"/>
        <end position="603"/>
    </location>
</feature>
<evidence type="ECO:0000313" key="8">
    <source>
        <dbReference type="Proteomes" id="UP001219518"/>
    </source>
</evidence>
<proteinExistence type="inferred from homology"/>
<reference evidence="7" key="2">
    <citation type="journal article" date="2023" name="BMC Genomics">
        <title>Pest status, molecular evolution, and epigenetic factors derived from the genome assembly of Frankliniella fusca, a thysanopteran phytovirus vector.</title>
        <authorList>
            <person name="Catto M.A."/>
            <person name="Labadie P.E."/>
            <person name="Jacobson A.L."/>
            <person name="Kennedy G.G."/>
            <person name="Srinivasan R."/>
            <person name="Hunt B.G."/>
        </authorList>
    </citation>
    <scope>NUCLEOTIDE SEQUENCE</scope>
    <source>
        <strain evidence="7">PL_HMW_Pooled</strain>
    </source>
</reference>
<dbReference type="InterPro" id="IPR029440">
    <property type="entry name" value="DRC1_C"/>
</dbReference>
<feature type="compositionally biased region" description="Basic and acidic residues" evidence="4">
    <location>
        <begin position="447"/>
        <end position="458"/>
    </location>
</feature>
<dbReference type="InterPro" id="IPR039505">
    <property type="entry name" value="DRC1/2_N"/>
</dbReference>
<keyword evidence="8" id="KW-1185">Reference proteome</keyword>
<accession>A0AAE1HW91</accession>
<feature type="compositionally biased region" description="Basic and acidic residues" evidence="4">
    <location>
        <begin position="467"/>
        <end position="477"/>
    </location>
</feature>
<dbReference type="InterPro" id="IPR039750">
    <property type="entry name" value="DRC1/DRC2"/>
</dbReference>
<dbReference type="Pfam" id="PF14775">
    <property type="entry name" value="NYD-SP28_assoc"/>
    <property type="match status" value="1"/>
</dbReference>
<feature type="compositionally biased region" description="Basic and acidic residues" evidence="4">
    <location>
        <begin position="573"/>
        <end position="584"/>
    </location>
</feature>
<comment type="caution">
    <text evidence="7">The sequence shown here is derived from an EMBL/GenBank/DDBJ whole genome shotgun (WGS) entry which is preliminary data.</text>
</comment>
<protein>
    <submittedName>
        <fullName evidence="7">Dynein regulatory complex protein 1</fullName>
    </submittedName>
</protein>
<evidence type="ECO:0000256" key="3">
    <source>
        <dbReference type="SAM" id="Coils"/>
    </source>
</evidence>
<dbReference type="AlphaFoldDB" id="A0AAE1HW91"/>
<feature type="region of interest" description="Disordered" evidence="4">
    <location>
        <begin position="1"/>
        <end position="24"/>
    </location>
</feature>
<dbReference type="Pfam" id="PF14772">
    <property type="entry name" value="NYD-SP28"/>
    <property type="match status" value="1"/>
</dbReference>